<sequence>MVRDLIFAFKIFRVEVRLQASKYWIFKPTNGRRGGVYDRREEQMPRVYMEGRKTDRGGWMTHDFEDSPGLGFMKR</sequence>
<organism evidence="1 2">
    <name type="scientific">Ancylostoma ceylanicum</name>
    <dbReference type="NCBI Taxonomy" id="53326"/>
    <lineage>
        <taxon>Eukaryota</taxon>
        <taxon>Metazoa</taxon>
        <taxon>Ecdysozoa</taxon>
        <taxon>Nematoda</taxon>
        <taxon>Chromadorea</taxon>
        <taxon>Rhabditida</taxon>
        <taxon>Rhabditina</taxon>
        <taxon>Rhabditomorpha</taxon>
        <taxon>Strongyloidea</taxon>
        <taxon>Ancylostomatidae</taxon>
        <taxon>Ancylostomatinae</taxon>
        <taxon>Ancylostoma</taxon>
    </lineage>
</organism>
<dbReference type="AlphaFoldDB" id="A0A016W4I2"/>
<gene>
    <name evidence="1" type="primary">Acey_s0001.g16</name>
    <name evidence="1" type="ORF">Y032_0001g16</name>
</gene>
<reference evidence="2" key="1">
    <citation type="journal article" date="2015" name="Nat. Genet.">
        <title>The genome and transcriptome of the zoonotic hookworm Ancylostoma ceylanicum identify infection-specific gene families.</title>
        <authorList>
            <person name="Schwarz E.M."/>
            <person name="Hu Y."/>
            <person name="Antoshechkin I."/>
            <person name="Miller M.M."/>
            <person name="Sternberg P.W."/>
            <person name="Aroian R.V."/>
        </authorList>
    </citation>
    <scope>NUCLEOTIDE SEQUENCE</scope>
    <source>
        <strain evidence="2">HY135</strain>
    </source>
</reference>
<dbReference type="EMBL" id="JARK01001337">
    <property type="protein sequence ID" value="EYC33913.1"/>
    <property type="molecule type" value="Genomic_DNA"/>
</dbReference>
<protein>
    <submittedName>
        <fullName evidence="1">Uncharacterized protein</fullName>
    </submittedName>
</protein>
<proteinExistence type="predicted"/>
<accession>A0A016W4I2</accession>
<evidence type="ECO:0000313" key="2">
    <source>
        <dbReference type="Proteomes" id="UP000024635"/>
    </source>
</evidence>
<dbReference type="Proteomes" id="UP000024635">
    <property type="component" value="Unassembled WGS sequence"/>
</dbReference>
<comment type="caution">
    <text evidence="1">The sequence shown here is derived from an EMBL/GenBank/DDBJ whole genome shotgun (WGS) entry which is preliminary data.</text>
</comment>
<name>A0A016W4I2_9BILA</name>
<keyword evidence="2" id="KW-1185">Reference proteome</keyword>
<evidence type="ECO:0000313" key="1">
    <source>
        <dbReference type="EMBL" id="EYC33913.1"/>
    </source>
</evidence>